<comment type="caution">
    <text evidence="1">The sequence shown here is derived from an EMBL/GenBank/DDBJ whole genome shotgun (WGS) entry which is preliminary data.</text>
</comment>
<dbReference type="EMBL" id="JAPDFW010000110">
    <property type="protein sequence ID" value="KAJ5068964.1"/>
    <property type="molecule type" value="Genomic_DNA"/>
</dbReference>
<organism evidence="1 2">
    <name type="scientific">Anaeramoeba ignava</name>
    <name type="common">Anaerobic marine amoeba</name>
    <dbReference type="NCBI Taxonomy" id="1746090"/>
    <lineage>
        <taxon>Eukaryota</taxon>
        <taxon>Metamonada</taxon>
        <taxon>Anaeramoebidae</taxon>
        <taxon>Anaeramoeba</taxon>
    </lineage>
</organism>
<proteinExistence type="predicted"/>
<accession>A0A9Q0R6F8</accession>
<protein>
    <submittedName>
        <fullName evidence="1">Uncharacterized protein</fullName>
    </submittedName>
</protein>
<dbReference type="AlphaFoldDB" id="A0A9Q0R6F8"/>
<sequence length="172" mass="20178">MNAKNEIDQTNRLSKKLGNYNAEELKSMFLQHREYGDVMFRFQSRVETEINKWEDYDLSSKFINFLQKLGVFENENYFLFLNDKTKTKNVLQITIIIAMMELIKTGECNAKSKKENHLKVKKETIKLGFYCCLLATQNIQFSEVSVKGRILDNENTTENTKQENKSIVKVLN</sequence>
<evidence type="ECO:0000313" key="1">
    <source>
        <dbReference type="EMBL" id="KAJ5068964.1"/>
    </source>
</evidence>
<evidence type="ECO:0000313" key="2">
    <source>
        <dbReference type="Proteomes" id="UP001149090"/>
    </source>
</evidence>
<keyword evidence="2" id="KW-1185">Reference proteome</keyword>
<gene>
    <name evidence="1" type="ORF">M0811_12001</name>
</gene>
<reference evidence="1" key="1">
    <citation type="submission" date="2022-10" db="EMBL/GenBank/DDBJ databases">
        <title>Novel sulphate-reducing endosymbionts in the free-living metamonad Anaeramoeba.</title>
        <authorList>
            <person name="Jerlstrom-Hultqvist J."/>
            <person name="Cepicka I."/>
            <person name="Gallot-Lavallee L."/>
            <person name="Salas-Leiva D."/>
            <person name="Curtis B.A."/>
            <person name="Zahonova K."/>
            <person name="Pipaliya S."/>
            <person name="Dacks J."/>
            <person name="Roger A.J."/>
        </authorList>
    </citation>
    <scope>NUCLEOTIDE SEQUENCE</scope>
    <source>
        <strain evidence="1">BMAN</strain>
    </source>
</reference>
<dbReference type="Proteomes" id="UP001149090">
    <property type="component" value="Unassembled WGS sequence"/>
</dbReference>
<name>A0A9Q0R6F8_ANAIG</name>